<evidence type="ECO:0000313" key="2">
    <source>
        <dbReference type="Proteomes" id="UP000241639"/>
    </source>
</evidence>
<dbReference type="AlphaFoldDB" id="A0A2T4ZAE5"/>
<comment type="caution">
    <text evidence="1">The sequence shown here is derived from an EMBL/GenBank/DDBJ whole genome shotgun (WGS) entry which is preliminary data.</text>
</comment>
<gene>
    <name evidence="1" type="ORF">C8J48_1441</name>
</gene>
<protein>
    <submittedName>
        <fullName evidence="1">Uncharacterized protein DUF2642</fullName>
    </submittedName>
</protein>
<dbReference type="EMBL" id="PZZP01000001">
    <property type="protein sequence ID" value="PTM58847.1"/>
    <property type="molecule type" value="Genomic_DNA"/>
</dbReference>
<accession>A0A2T4ZAE5</accession>
<organism evidence="1 2">
    <name type="scientific">Desmospora activa DSM 45169</name>
    <dbReference type="NCBI Taxonomy" id="1121389"/>
    <lineage>
        <taxon>Bacteria</taxon>
        <taxon>Bacillati</taxon>
        <taxon>Bacillota</taxon>
        <taxon>Bacilli</taxon>
        <taxon>Bacillales</taxon>
        <taxon>Thermoactinomycetaceae</taxon>
        <taxon>Desmospora</taxon>
    </lineage>
</organism>
<dbReference type="Proteomes" id="UP000241639">
    <property type="component" value="Unassembled WGS sequence"/>
</dbReference>
<sequence length="66" mass="7027">MLLYQRLRQFIGSQVEVMTAAGLTTGRLLSAGPATIVVQVSVTPGYPPATVTIHNFAIGFIRIIVA</sequence>
<proteinExistence type="predicted"/>
<name>A0A2T4ZAE5_9BACL</name>
<reference evidence="1 2" key="1">
    <citation type="submission" date="2018-04" db="EMBL/GenBank/DDBJ databases">
        <title>Genomic Encyclopedia of Archaeal and Bacterial Type Strains, Phase II (KMG-II): from individual species to whole genera.</title>
        <authorList>
            <person name="Goeker M."/>
        </authorList>
    </citation>
    <scope>NUCLEOTIDE SEQUENCE [LARGE SCALE GENOMIC DNA]</scope>
    <source>
        <strain evidence="1 2">DSM 45169</strain>
    </source>
</reference>
<keyword evidence="2" id="KW-1185">Reference proteome</keyword>
<evidence type="ECO:0000313" key="1">
    <source>
        <dbReference type="EMBL" id="PTM58847.1"/>
    </source>
</evidence>
<dbReference type="RefSeq" id="WP_170105243.1">
    <property type="nucleotide sequence ID" value="NZ_PZZP01000001.1"/>
</dbReference>